<dbReference type="EMBL" id="JADFTS010000007">
    <property type="protein sequence ID" value="KAF9598636.1"/>
    <property type="molecule type" value="Genomic_DNA"/>
</dbReference>
<sequence>MRCCGKRKWKLWEEAEVVLLHALLREVDALVLASLCLFYLKSHSGGGELCKGMDLCWWDRVEILAAYDSALLAFGFGSTNALLCAFGFGVIFVHDLSQRRPKSSLQKWAAEVTATGTFSTPLGSGGPGGLPVPYIVIDGHEVSFTYRYQVSSYRLTTDVESLAWDPNDHNSFVRLATGSIDKMRLGNLSYFVGAEEKDERGTTHSFCWTFGRSPDGFGTYASTGARWCGISFFPFIATASPRISILLAMLIYACTRQVWFPSMQNCTSDSSILFFFELPFSILLAWNSKGARKALENLYGISSDPYAYLG</sequence>
<evidence type="ECO:0000256" key="1">
    <source>
        <dbReference type="SAM" id="Phobius"/>
    </source>
</evidence>
<comment type="caution">
    <text evidence="2">The sequence shown here is derived from an EMBL/GenBank/DDBJ whole genome shotgun (WGS) entry which is preliminary data.</text>
</comment>
<keyword evidence="1" id="KW-0472">Membrane</keyword>
<proteinExistence type="predicted"/>
<keyword evidence="3" id="KW-1185">Reference proteome</keyword>
<feature type="transmembrane region" description="Helical" evidence="1">
    <location>
        <begin position="70"/>
        <end position="93"/>
    </location>
</feature>
<dbReference type="Proteomes" id="UP000631114">
    <property type="component" value="Unassembled WGS sequence"/>
</dbReference>
<evidence type="ECO:0000313" key="3">
    <source>
        <dbReference type="Proteomes" id="UP000631114"/>
    </source>
</evidence>
<gene>
    <name evidence="2" type="ORF">IFM89_028305</name>
</gene>
<protein>
    <submittedName>
        <fullName evidence="2">Uncharacterized protein</fullName>
    </submittedName>
</protein>
<evidence type="ECO:0000313" key="2">
    <source>
        <dbReference type="EMBL" id="KAF9598636.1"/>
    </source>
</evidence>
<keyword evidence="1" id="KW-1133">Transmembrane helix</keyword>
<accession>A0A835HF39</accession>
<name>A0A835HF39_9MAGN</name>
<reference evidence="2 3" key="1">
    <citation type="submission" date="2020-10" db="EMBL/GenBank/DDBJ databases">
        <title>The Coptis chinensis genome and diversification of protoberbering-type alkaloids.</title>
        <authorList>
            <person name="Wang B."/>
            <person name="Shu S."/>
            <person name="Song C."/>
            <person name="Liu Y."/>
        </authorList>
    </citation>
    <scope>NUCLEOTIDE SEQUENCE [LARGE SCALE GENOMIC DNA]</scope>
    <source>
        <strain evidence="2">HL-2020</strain>
        <tissue evidence="2">Leaf</tissue>
    </source>
</reference>
<organism evidence="2 3">
    <name type="scientific">Coptis chinensis</name>
    <dbReference type="NCBI Taxonomy" id="261450"/>
    <lineage>
        <taxon>Eukaryota</taxon>
        <taxon>Viridiplantae</taxon>
        <taxon>Streptophyta</taxon>
        <taxon>Embryophyta</taxon>
        <taxon>Tracheophyta</taxon>
        <taxon>Spermatophyta</taxon>
        <taxon>Magnoliopsida</taxon>
        <taxon>Ranunculales</taxon>
        <taxon>Ranunculaceae</taxon>
        <taxon>Coptidoideae</taxon>
        <taxon>Coptis</taxon>
    </lineage>
</organism>
<keyword evidence="1" id="KW-0812">Transmembrane</keyword>
<dbReference type="AlphaFoldDB" id="A0A835HF39"/>